<dbReference type="InterPro" id="IPR003661">
    <property type="entry name" value="HisK_dim/P_dom"/>
</dbReference>
<dbReference type="InterPro" id="IPR050736">
    <property type="entry name" value="Sensor_HK_Regulatory"/>
</dbReference>
<dbReference type="Pfam" id="PF02518">
    <property type="entry name" value="HATPase_c"/>
    <property type="match status" value="1"/>
</dbReference>
<dbReference type="SUPFAM" id="SSF55781">
    <property type="entry name" value="GAF domain-like"/>
    <property type="match status" value="1"/>
</dbReference>
<dbReference type="SUPFAM" id="SSF55874">
    <property type="entry name" value="ATPase domain of HSP90 chaperone/DNA topoisomerase II/histidine kinase"/>
    <property type="match status" value="1"/>
</dbReference>
<keyword evidence="4" id="KW-0808">Transferase</keyword>
<evidence type="ECO:0000259" key="7">
    <source>
        <dbReference type="PROSITE" id="PS50109"/>
    </source>
</evidence>
<evidence type="ECO:0000256" key="6">
    <source>
        <dbReference type="ARBA" id="ARBA00023012"/>
    </source>
</evidence>
<dbReference type="SMART" id="SM00065">
    <property type="entry name" value="GAF"/>
    <property type="match status" value="1"/>
</dbReference>
<dbReference type="PANTHER" id="PTHR43711">
    <property type="entry name" value="TWO-COMPONENT HISTIDINE KINASE"/>
    <property type="match status" value="1"/>
</dbReference>
<dbReference type="PANTHER" id="PTHR43711:SF1">
    <property type="entry name" value="HISTIDINE KINASE 1"/>
    <property type="match status" value="1"/>
</dbReference>
<dbReference type="SMART" id="SM00388">
    <property type="entry name" value="HisKA"/>
    <property type="match status" value="1"/>
</dbReference>
<evidence type="ECO:0000256" key="2">
    <source>
        <dbReference type="ARBA" id="ARBA00012438"/>
    </source>
</evidence>
<dbReference type="Gene3D" id="3.30.565.10">
    <property type="entry name" value="Histidine kinase-like ATPase, C-terminal domain"/>
    <property type="match status" value="1"/>
</dbReference>
<dbReference type="SUPFAM" id="SSF47384">
    <property type="entry name" value="Homodimeric domain of signal transducing histidine kinase"/>
    <property type="match status" value="1"/>
</dbReference>
<dbReference type="InterPro" id="IPR036890">
    <property type="entry name" value="HATPase_C_sf"/>
</dbReference>
<evidence type="ECO:0000313" key="8">
    <source>
        <dbReference type="EMBL" id="QHQ37198.1"/>
    </source>
</evidence>
<protein>
    <recommendedName>
        <fullName evidence="2">histidine kinase</fullName>
        <ecNumber evidence="2">2.7.13.3</ecNumber>
    </recommendedName>
</protein>
<dbReference type="InterPro" id="IPR005467">
    <property type="entry name" value="His_kinase_dom"/>
</dbReference>
<dbReference type="PRINTS" id="PR00344">
    <property type="entry name" value="BCTRLSENSOR"/>
</dbReference>
<accession>A0A6P1T392</accession>
<dbReference type="CDD" id="cd00075">
    <property type="entry name" value="HATPase"/>
    <property type="match status" value="1"/>
</dbReference>
<dbReference type="EC" id="2.7.13.3" evidence="2"/>
<evidence type="ECO:0000313" key="9">
    <source>
        <dbReference type="Proteomes" id="UP000464495"/>
    </source>
</evidence>
<dbReference type="InterPro" id="IPR003594">
    <property type="entry name" value="HATPase_dom"/>
</dbReference>
<dbReference type="Pfam" id="PF01590">
    <property type="entry name" value="GAF"/>
    <property type="match status" value="1"/>
</dbReference>
<evidence type="ECO:0000256" key="4">
    <source>
        <dbReference type="ARBA" id="ARBA00022679"/>
    </source>
</evidence>
<dbReference type="RefSeq" id="WP_161863739.1">
    <property type="nucleotide sequence ID" value="NZ_CP046620.1"/>
</dbReference>
<dbReference type="Pfam" id="PF00512">
    <property type="entry name" value="HisKA"/>
    <property type="match status" value="1"/>
</dbReference>
<keyword evidence="3" id="KW-0597">Phosphoprotein</keyword>
<dbReference type="SMART" id="SM00387">
    <property type="entry name" value="HATPase_c"/>
    <property type="match status" value="1"/>
</dbReference>
<gene>
    <name evidence="8" type="ORF">GO499_19415</name>
</gene>
<dbReference type="InterPro" id="IPR004358">
    <property type="entry name" value="Sig_transdc_His_kin-like_C"/>
</dbReference>
<dbReference type="KEGG" id="amaq:GO499_19415"/>
<dbReference type="GO" id="GO:0000155">
    <property type="term" value="F:phosphorelay sensor kinase activity"/>
    <property type="evidence" value="ECO:0007669"/>
    <property type="project" value="InterPro"/>
</dbReference>
<dbReference type="CDD" id="cd00082">
    <property type="entry name" value="HisKA"/>
    <property type="match status" value="1"/>
</dbReference>
<dbReference type="Gene3D" id="3.30.450.40">
    <property type="match status" value="1"/>
</dbReference>
<evidence type="ECO:0000256" key="5">
    <source>
        <dbReference type="ARBA" id="ARBA00022777"/>
    </source>
</evidence>
<dbReference type="AlphaFoldDB" id="A0A6P1T392"/>
<comment type="catalytic activity">
    <reaction evidence="1">
        <text>ATP + protein L-histidine = ADP + protein N-phospho-L-histidine.</text>
        <dbReference type="EC" id="2.7.13.3"/>
    </reaction>
</comment>
<evidence type="ECO:0000256" key="1">
    <source>
        <dbReference type="ARBA" id="ARBA00000085"/>
    </source>
</evidence>
<feature type="domain" description="Histidine kinase" evidence="7">
    <location>
        <begin position="187"/>
        <end position="399"/>
    </location>
</feature>
<proteinExistence type="predicted"/>
<keyword evidence="6" id="KW-0902">Two-component regulatory system</keyword>
<organism evidence="8 9">
    <name type="scientific">Algicella marina</name>
    <dbReference type="NCBI Taxonomy" id="2683284"/>
    <lineage>
        <taxon>Bacteria</taxon>
        <taxon>Pseudomonadati</taxon>
        <taxon>Pseudomonadota</taxon>
        <taxon>Alphaproteobacteria</taxon>
        <taxon>Rhodobacterales</taxon>
        <taxon>Paracoccaceae</taxon>
        <taxon>Algicella</taxon>
    </lineage>
</organism>
<sequence>MEGAVDTGAADFQDDIDAIGRSTQVPTLLDTVLLATGMGFAAVARVTESRWITCRTADYISFGLEPGSELDVETTLCNEVRESSQEIVINDVMNDEIYCNHHTPAQYGFRSYISVPITLEDGRFFGTLCAIDPEPRNLKDERVLSMFRLFARLIGEGLDADVKLRKSEQAVARERHLSEVQERFIAILAHDLRSPVNVISSGLRMLERFGVDGQAKQVVTLLKGSVGRMSNLIEDLLTQARERQGTAIIVRPELNDELPPILHTLVEELNAVLPDREIAADISLPEMIRCDSARLAQLVSNLLANAVTHGTSGDAIDFKATVEDGTLVVAVANGGDPIPPEQQANLFLPFEQGGERSSKEGLGLGLYIAAEIAKGHGGTLEVGHADGRTIFTFTMPDAV</sequence>
<dbReference type="PROSITE" id="PS50109">
    <property type="entry name" value="HIS_KIN"/>
    <property type="match status" value="1"/>
</dbReference>
<dbReference type="InterPro" id="IPR003018">
    <property type="entry name" value="GAF"/>
</dbReference>
<evidence type="ECO:0000256" key="3">
    <source>
        <dbReference type="ARBA" id="ARBA00022553"/>
    </source>
</evidence>
<keyword evidence="9" id="KW-1185">Reference proteome</keyword>
<dbReference type="EMBL" id="CP046620">
    <property type="protein sequence ID" value="QHQ37198.1"/>
    <property type="molecule type" value="Genomic_DNA"/>
</dbReference>
<dbReference type="Gene3D" id="1.10.287.130">
    <property type="match status" value="1"/>
</dbReference>
<name>A0A6P1T392_9RHOB</name>
<dbReference type="Proteomes" id="UP000464495">
    <property type="component" value="Chromosome"/>
</dbReference>
<dbReference type="InterPro" id="IPR036097">
    <property type="entry name" value="HisK_dim/P_sf"/>
</dbReference>
<dbReference type="InterPro" id="IPR029016">
    <property type="entry name" value="GAF-like_dom_sf"/>
</dbReference>
<keyword evidence="5" id="KW-0418">Kinase</keyword>
<reference evidence="8 9" key="1">
    <citation type="submission" date="2019-12" db="EMBL/GenBank/DDBJ databases">
        <title>Complete genome sequence of Algicella marina strain 9Alg 56(T) isolated from the red alga Tichocarpus crinitus.</title>
        <authorList>
            <person name="Kim S.-G."/>
            <person name="Nedashkovskaya O.I."/>
        </authorList>
    </citation>
    <scope>NUCLEOTIDE SEQUENCE [LARGE SCALE GENOMIC DNA]</scope>
    <source>
        <strain evidence="8 9">9Alg 56</strain>
    </source>
</reference>